<evidence type="ECO:0000256" key="2">
    <source>
        <dbReference type="ARBA" id="ARBA00022475"/>
    </source>
</evidence>
<keyword evidence="2" id="KW-1003">Cell membrane</keyword>
<gene>
    <name evidence="7" type="ORF">G3572_17855</name>
</gene>
<comment type="subcellular location">
    <subcellularLocation>
        <location evidence="1">Cell membrane</location>
        <topology evidence="1">Multi-pass membrane protein</topology>
    </subcellularLocation>
</comment>
<keyword evidence="4 6" id="KW-1133">Transmembrane helix</keyword>
<proteinExistence type="predicted"/>
<dbReference type="InterPro" id="IPR019108">
    <property type="entry name" value="Caa3_assmbl_CtaG-rel"/>
</dbReference>
<accession>A0A6B3RTH0</accession>
<protein>
    <submittedName>
        <fullName evidence="7">Cytochrome c oxidase assembly protein</fullName>
    </submittedName>
</protein>
<organism evidence="7 8">
    <name type="scientific">Pseudotabrizicola algicola</name>
    <dbReference type="NCBI Taxonomy" id="2709381"/>
    <lineage>
        <taxon>Bacteria</taxon>
        <taxon>Pseudomonadati</taxon>
        <taxon>Pseudomonadota</taxon>
        <taxon>Alphaproteobacteria</taxon>
        <taxon>Rhodobacterales</taxon>
        <taxon>Paracoccaceae</taxon>
        <taxon>Pseudotabrizicola</taxon>
    </lineage>
</organism>
<evidence type="ECO:0000256" key="6">
    <source>
        <dbReference type="SAM" id="Phobius"/>
    </source>
</evidence>
<reference evidence="7 8" key="1">
    <citation type="submission" date="2020-02" db="EMBL/GenBank/DDBJ databases">
        <title>Rhodobacter algicola sp. nov., isolated from microalga culture.</title>
        <authorList>
            <person name="Park C.-Y."/>
        </authorList>
    </citation>
    <scope>NUCLEOTIDE SEQUENCE [LARGE SCALE GENOMIC DNA]</scope>
    <source>
        <strain evidence="7 8">ETT8</strain>
    </source>
</reference>
<feature type="transmembrane region" description="Helical" evidence="6">
    <location>
        <begin position="179"/>
        <end position="200"/>
    </location>
</feature>
<keyword evidence="3 6" id="KW-0812">Transmembrane</keyword>
<evidence type="ECO:0000313" key="8">
    <source>
        <dbReference type="Proteomes" id="UP000481421"/>
    </source>
</evidence>
<comment type="caution">
    <text evidence="7">The sequence shown here is derived from an EMBL/GenBank/DDBJ whole genome shotgun (WGS) entry which is preliminary data.</text>
</comment>
<dbReference type="EMBL" id="JAAIKE010000007">
    <property type="protein sequence ID" value="NEX48078.1"/>
    <property type="molecule type" value="Genomic_DNA"/>
</dbReference>
<evidence type="ECO:0000256" key="3">
    <source>
        <dbReference type="ARBA" id="ARBA00022692"/>
    </source>
</evidence>
<sequence>MAALMHRSRVGFSPAQDRALIVAAAGLVLAFLSPLCAATVALFSARALHHLVLVSIVAPALALAFPWRSLPSLVAMGVTLAVLVAWHLPPVYDLAWSSAGFYWLMQLALLLPAWVFWSAVFRKDQGAEDVFSHALCVSGLAAGMGFIGAVLTFAPTGLYPQHLIGAEAFGLTLIADQQLAGLIMWVPGFAPMAGFAFWLMRRVWKQGFAA</sequence>
<evidence type="ECO:0000256" key="4">
    <source>
        <dbReference type="ARBA" id="ARBA00022989"/>
    </source>
</evidence>
<evidence type="ECO:0000256" key="1">
    <source>
        <dbReference type="ARBA" id="ARBA00004651"/>
    </source>
</evidence>
<feature type="transmembrane region" description="Helical" evidence="6">
    <location>
        <begin position="101"/>
        <end position="121"/>
    </location>
</feature>
<dbReference type="Pfam" id="PF09678">
    <property type="entry name" value="Caa3_CtaG"/>
    <property type="match status" value="1"/>
</dbReference>
<dbReference type="AlphaFoldDB" id="A0A6B3RTH0"/>
<dbReference type="GO" id="GO:0005886">
    <property type="term" value="C:plasma membrane"/>
    <property type="evidence" value="ECO:0007669"/>
    <property type="project" value="UniProtKB-SubCell"/>
</dbReference>
<dbReference type="Proteomes" id="UP000481421">
    <property type="component" value="Unassembled WGS sequence"/>
</dbReference>
<feature type="transmembrane region" description="Helical" evidence="6">
    <location>
        <begin position="133"/>
        <end position="159"/>
    </location>
</feature>
<evidence type="ECO:0000256" key="5">
    <source>
        <dbReference type="ARBA" id="ARBA00023136"/>
    </source>
</evidence>
<evidence type="ECO:0000313" key="7">
    <source>
        <dbReference type="EMBL" id="NEX48078.1"/>
    </source>
</evidence>
<name>A0A6B3RTH0_9RHOB</name>
<keyword evidence="8" id="KW-1185">Reference proteome</keyword>
<keyword evidence="5 6" id="KW-0472">Membrane</keyword>
<feature type="transmembrane region" description="Helical" evidence="6">
    <location>
        <begin position="47"/>
        <end position="65"/>
    </location>
</feature>
<feature type="transmembrane region" description="Helical" evidence="6">
    <location>
        <begin position="72"/>
        <end position="89"/>
    </location>
</feature>